<evidence type="ECO:0000259" key="7">
    <source>
        <dbReference type="Pfam" id="PF04082"/>
    </source>
</evidence>
<protein>
    <recommendedName>
        <fullName evidence="7">Xylanolytic transcriptional activator regulatory domain-containing protein</fullName>
    </recommendedName>
</protein>
<sequence length="670" mass="75402">MCRTRDASRTGKTPSTETPKTASNLSRTRSPATSSPDLPPEDAILDVIDVFFQFCHMQPLWLFDRDDFSNLEECSEEVILSLLSLSLHYSNHVFFEGRSTILTRKYAQLARERVMTRIAQGNVELSTIQSLCMLALASFQSTDIHFTSLYLGLATTFAQSTSLGIELHSGERSIYAERRRRLFWSIHFLIQIYGHQSPVLNFLGDINQPKYVGSRMDPQKELLDLFPPSTPQEILQINESPNAGIWAYMVQLSTLWREVRTYMMQCAHSQSEPPWSVNSGYAVIGAHLMDLETKLPTFHRYDSARFADRSYKDLENRTYWTPWLFLQFTYHAIHSMLNHPFLYSYRPQHSALLVPNTFWKTSSEQALIHTTWIIRFVDLLSKKNYRVSDPFMGHCVALAGTINLYFCSAPTRRARDAAQVKLATCLRFLAEMAQLWPVCEMMHEKLQALIQSSVTSGRSVSDDREPQRRTVSINTSLMWEILDYTIATSSHKAAYQSPSAHAAHAPKLFHESLFPAVRTTPDQSQTVVETQIFHVPAAEPDTSDGGQAMPPYAGHAINSNNNNTATTPLYNQHTTTTPQPQDQPQDQPTGEEDNTTPTNTPGSSATATTAAAERSQMQYPTLAELANSPWTFSGNLSVLDGGGSNTSRDPFLQFQDIGSPFLGLWEVGSL</sequence>
<keyword evidence="9" id="KW-1185">Reference proteome</keyword>
<accession>A0AAV9NFI1</accession>
<dbReference type="CDD" id="cd12148">
    <property type="entry name" value="fungal_TF_MHR"/>
    <property type="match status" value="1"/>
</dbReference>
<dbReference type="GO" id="GO:0000981">
    <property type="term" value="F:DNA-binding transcription factor activity, RNA polymerase II-specific"/>
    <property type="evidence" value="ECO:0007669"/>
    <property type="project" value="InterPro"/>
</dbReference>
<evidence type="ECO:0000256" key="3">
    <source>
        <dbReference type="ARBA" id="ARBA00023015"/>
    </source>
</evidence>
<dbReference type="AlphaFoldDB" id="A0AAV9NFI1"/>
<dbReference type="PANTHER" id="PTHR47338">
    <property type="entry name" value="ZN(II)2CYS6 TRANSCRIPTION FACTOR (EUROFUNG)-RELATED"/>
    <property type="match status" value="1"/>
</dbReference>
<reference evidence="8 9" key="1">
    <citation type="submission" date="2023-08" db="EMBL/GenBank/DDBJ databases">
        <title>Black Yeasts Isolated from many extreme environments.</title>
        <authorList>
            <person name="Coleine C."/>
            <person name="Stajich J.E."/>
            <person name="Selbmann L."/>
        </authorList>
    </citation>
    <scope>NUCLEOTIDE SEQUENCE [LARGE SCALE GENOMIC DNA]</scope>
    <source>
        <strain evidence="8 9">CCFEE 5792</strain>
    </source>
</reference>
<organism evidence="8 9">
    <name type="scientific">Exophiala bonariae</name>
    <dbReference type="NCBI Taxonomy" id="1690606"/>
    <lineage>
        <taxon>Eukaryota</taxon>
        <taxon>Fungi</taxon>
        <taxon>Dikarya</taxon>
        <taxon>Ascomycota</taxon>
        <taxon>Pezizomycotina</taxon>
        <taxon>Eurotiomycetes</taxon>
        <taxon>Chaetothyriomycetidae</taxon>
        <taxon>Chaetothyriales</taxon>
        <taxon>Herpotrichiellaceae</taxon>
        <taxon>Exophiala</taxon>
    </lineage>
</organism>
<evidence type="ECO:0000256" key="4">
    <source>
        <dbReference type="ARBA" id="ARBA00023163"/>
    </source>
</evidence>
<dbReference type="Pfam" id="PF04082">
    <property type="entry name" value="Fungal_trans"/>
    <property type="match status" value="1"/>
</dbReference>
<dbReference type="GO" id="GO:0003677">
    <property type="term" value="F:DNA binding"/>
    <property type="evidence" value="ECO:0007669"/>
    <property type="project" value="InterPro"/>
</dbReference>
<evidence type="ECO:0000256" key="1">
    <source>
        <dbReference type="ARBA" id="ARBA00004123"/>
    </source>
</evidence>
<keyword evidence="3" id="KW-0805">Transcription regulation</keyword>
<dbReference type="RefSeq" id="XP_064707943.1">
    <property type="nucleotide sequence ID" value="XM_064856043.1"/>
</dbReference>
<feature type="domain" description="Xylanolytic transcriptional activator regulatory" evidence="7">
    <location>
        <begin position="48"/>
        <end position="189"/>
    </location>
</feature>
<proteinExistence type="predicted"/>
<feature type="compositionally biased region" description="Low complexity" evidence="6">
    <location>
        <begin position="574"/>
        <end position="588"/>
    </location>
</feature>
<feature type="compositionally biased region" description="Low complexity" evidence="6">
    <location>
        <begin position="595"/>
        <end position="612"/>
    </location>
</feature>
<evidence type="ECO:0000256" key="6">
    <source>
        <dbReference type="SAM" id="MobiDB-lite"/>
    </source>
</evidence>
<keyword evidence="4" id="KW-0804">Transcription</keyword>
<keyword evidence="5" id="KW-0539">Nucleus</keyword>
<evidence type="ECO:0000256" key="2">
    <source>
        <dbReference type="ARBA" id="ARBA00022723"/>
    </source>
</evidence>
<dbReference type="Proteomes" id="UP001358417">
    <property type="component" value="Unassembled WGS sequence"/>
</dbReference>
<comment type="subcellular location">
    <subcellularLocation>
        <location evidence="1">Nucleus</location>
    </subcellularLocation>
</comment>
<dbReference type="GO" id="GO:0006351">
    <property type="term" value="P:DNA-templated transcription"/>
    <property type="evidence" value="ECO:0007669"/>
    <property type="project" value="InterPro"/>
</dbReference>
<keyword evidence="2" id="KW-0479">Metal-binding</keyword>
<name>A0AAV9NFI1_9EURO</name>
<evidence type="ECO:0000256" key="5">
    <source>
        <dbReference type="ARBA" id="ARBA00023242"/>
    </source>
</evidence>
<feature type="region of interest" description="Disordered" evidence="6">
    <location>
        <begin position="537"/>
        <end position="614"/>
    </location>
</feature>
<feature type="compositionally biased region" description="Low complexity" evidence="6">
    <location>
        <begin position="558"/>
        <end position="567"/>
    </location>
</feature>
<dbReference type="GeneID" id="89980666"/>
<evidence type="ECO:0000313" key="8">
    <source>
        <dbReference type="EMBL" id="KAK5055973.1"/>
    </source>
</evidence>
<gene>
    <name evidence="8" type="ORF">LTR84_012523</name>
</gene>
<dbReference type="EMBL" id="JAVRRD010000008">
    <property type="protein sequence ID" value="KAK5055973.1"/>
    <property type="molecule type" value="Genomic_DNA"/>
</dbReference>
<comment type="caution">
    <text evidence="8">The sequence shown here is derived from an EMBL/GenBank/DDBJ whole genome shotgun (WGS) entry which is preliminary data.</text>
</comment>
<dbReference type="InterPro" id="IPR050815">
    <property type="entry name" value="TF_fung"/>
</dbReference>
<evidence type="ECO:0000313" key="9">
    <source>
        <dbReference type="Proteomes" id="UP001358417"/>
    </source>
</evidence>
<feature type="compositionally biased region" description="Polar residues" evidence="6">
    <location>
        <begin position="10"/>
        <end position="36"/>
    </location>
</feature>
<feature type="region of interest" description="Disordered" evidence="6">
    <location>
        <begin position="1"/>
        <end position="38"/>
    </location>
</feature>
<dbReference type="GO" id="GO:0005634">
    <property type="term" value="C:nucleus"/>
    <property type="evidence" value="ECO:0007669"/>
    <property type="project" value="UniProtKB-SubCell"/>
</dbReference>
<dbReference type="GO" id="GO:0008270">
    <property type="term" value="F:zinc ion binding"/>
    <property type="evidence" value="ECO:0007669"/>
    <property type="project" value="InterPro"/>
</dbReference>
<dbReference type="InterPro" id="IPR007219">
    <property type="entry name" value="XnlR_reg_dom"/>
</dbReference>
<dbReference type="PANTHER" id="PTHR47338:SF6">
    <property type="entry name" value="ZN(II)2CYS6 TRANSCRIPTION FACTOR (EUROFUNG)"/>
    <property type="match status" value="1"/>
</dbReference>